<dbReference type="EMBL" id="CAIJ01000165">
    <property type="protein sequence ID" value="CCI01722.1"/>
    <property type="molecule type" value="Genomic_DNA"/>
</dbReference>
<evidence type="ECO:0000313" key="1">
    <source>
        <dbReference type="EMBL" id="CCI01722.1"/>
    </source>
</evidence>
<name>I4G1B1_MICAE</name>
<reference evidence="1 2" key="1">
    <citation type="submission" date="2012-04" db="EMBL/GenBank/DDBJ databases">
        <authorList>
            <person name="Genoscope - CEA"/>
        </authorList>
    </citation>
    <scope>NUCLEOTIDE SEQUENCE [LARGE SCALE GENOMIC DNA]</scope>
    <source>
        <strain evidence="1 2">9443</strain>
    </source>
</reference>
<dbReference type="AlphaFoldDB" id="I4G1B1"/>
<evidence type="ECO:0000313" key="2">
    <source>
        <dbReference type="Proteomes" id="UP000003480"/>
    </source>
</evidence>
<dbReference type="HOGENOM" id="CLU_3254055_0_0_3"/>
<organism evidence="1 2">
    <name type="scientific">Microcystis aeruginosa PCC 9443</name>
    <dbReference type="NCBI Taxonomy" id="1160281"/>
    <lineage>
        <taxon>Bacteria</taxon>
        <taxon>Bacillati</taxon>
        <taxon>Cyanobacteriota</taxon>
        <taxon>Cyanophyceae</taxon>
        <taxon>Oscillatoriophycideae</taxon>
        <taxon>Chroococcales</taxon>
        <taxon>Microcystaceae</taxon>
        <taxon>Microcystis</taxon>
    </lineage>
</organism>
<protein>
    <submittedName>
        <fullName evidence="1">Uncharacterized protein</fullName>
    </submittedName>
</protein>
<accession>I4G1B1</accession>
<comment type="caution">
    <text evidence="1">The sequence shown here is derived from an EMBL/GenBank/DDBJ whole genome shotgun (WGS) entry which is preliminary data.</text>
</comment>
<proteinExistence type="predicted"/>
<gene>
    <name evidence="1" type="ORF">MICAC_2470006</name>
</gene>
<dbReference type="Proteomes" id="UP000003480">
    <property type="component" value="Unassembled WGS sequence"/>
</dbReference>
<sequence>MREIASKFAGVERLKEAVATRSLRETEQLQLLLSSAWSYFTK</sequence>